<dbReference type="Pfam" id="PF03551">
    <property type="entry name" value="PadR"/>
    <property type="match status" value="1"/>
</dbReference>
<name>A0ABD6CHF2_9EURY</name>
<evidence type="ECO:0000259" key="1">
    <source>
        <dbReference type="Pfam" id="PF03551"/>
    </source>
</evidence>
<evidence type="ECO:0000313" key="2">
    <source>
        <dbReference type="EMBL" id="MFD1589387.1"/>
    </source>
</evidence>
<dbReference type="SUPFAM" id="SSF46785">
    <property type="entry name" value="Winged helix' DNA-binding domain"/>
    <property type="match status" value="1"/>
</dbReference>
<gene>
    <name evidence="2" type="ORF">ACFR9U_20625</name>
</gene>
<keyword evidence="3" id="KW-1185">Reference proteome</keyword>
<dbReference type="InterPro" id="IPR005149">
    <property type="entry name" value="Tscrpt_reg_PadR_N"/>
</dbReference>
<dbReference type="InterPro" id="IPR036388">
    <property type="entry name" value="WH-like_DNA-bd_sf"/>
</dbReference>
<reference evidence="2 3" key="1">
    <citation type="journal article" date="2019" name="Int. J. Syst. Evol. Microbiol.">
        <title>The Global Catalogue of Microorganisms (GCM) 10K type strain sequencing project: providing services to taxonomists for standard genome sequencing and annotation.</title>
        <authorList>
            <consortium name="The Broad Institute Genomics Platform"/>
            <consortium name="The Broad Institute Genome Sequencing Center for Infectious Disease"/>
            <person name="Wu L."/>
            <person name="Ma J."/>
        </authorList>
    </citation>
    <scope>NUCLEOTIDE SEQUENCE [LARGE SCALE GENOMIC DNA]</scope>
    <source>
        <strain evidence="2 3">CGMCC 1.12125</strain>
    </source>
</reference>
<dbReference type="AlphaFoldDB" id="A0ABD6CHF2"/>
<evidence type="ECO:0000313" key="3">
    <source>
        <dbReference type="Proteomes" id="UP001597119"/>
    </source>
</evidence>
<dbReference type="EMBL" id="JBHUDJ010000015">
    <property type="protein sequence ID" value="MFD1589387.1"/>
    <property type="molecule type" value="Genomic_DNA"/>
</dbReference>
<protein>
    <submittedName>
        <fullName evidence="2">Helix-turn-helix transcriptional regulator</fullName>
    </submittedName>
</protein>
<dbReference type="InterPro" id="IPR036390">
    <property type="entry name" value="WH_DNA-bd_sf"/>
</dbReference>
<dbReference type="Gene3D" id="1.10.10.10">
    <property type="entry name" value="Winged helix-like DNA-binding domain superfamily/Winged helix DNA-binding domain"/>
    <property type="match status" value="1"/>
</dbReference>
<proteinExistence type="predicted"/>
<feature type="domain" description="Transcription regulator PadR N-terminal" evidence="1">
    <location>
        <begin position="36"/>
        <end position="97"/>
    </location>
</feature>
<sequence>MATIQEPTIDAVESFTDLSTFQREILLSIAKLEAANTDAYGLAIKRELENVYEADVNHGRLYPNLDDLVAAELVEKRALDKRTNEYTLTEQAEQFLTEQRDRIAGVLDDYRDADQ</sequence>
<organism evidence="2 3">
    <name type="scientific">Halorientalis brevis</name>
    <dbReference type="NCBI Taxonomy" id="1126241"/>
    <lineage>
        <taxon>Archaea</taxon>
        <taxon>Methanobacteriati</taxon>
        <taxon>Methanobacteriota</taxon>
        <taxon>Stenosarchaea group</taxon>
        <taxon>Halobacteria</taxon>
        <taxon>Halobacteriales</taxon>
        <taxon>Haloarculaceae</taxon>
        <taxon>Halorientalis</taxon>
    </lineage>
</organism>
<dbReference type="RefSeq" id="WP_247381183.1">
    <property type="nucleotide sequence ID" value="NZ_JALLGV010000009.1"/>
</dbReference>
<dbReference type="Proteomes" id="UP001597119">
    <property type="component" value="Unassembled WGS sequence"/>
</dbReference>
<comment type="caution">
    <text evidence="2">The sequence shown here is derived from an EMBL/GenBank/DDBJ whole genome shotgun (WGS) entry which is preliminary data.</text>
</comment>
<accession>A0ABD6CHF2</accession>